<dbReference type="Gene3D" id="1.20.1280.50">
    <property type="match status" value="1"/>
</dbReference>
<dbReference type="STRING" id="74649.A0A2P6QHF1"/>
<feature type="domain" description="F-box" evidence="1">
    <location>
        <begin position="13"/>
        <end position="59"/>
    </location>
</feature>
<organism evidence="2 3">
    <name type="scientific">Rosa chinensis</name>
    <name type="common">China rose</name>
    <dbReference type="NCBI Taxonomy" id="74649"/>
    <lineage>
        <taxon>Eukaryota</taxon>
        <taxon>Viridiplantae</taxon>
        <taxon>Streptophyta</taxon>
        <taxon>Embryophyta</taxon>
        <taxon>Tracheophyta</taxon>
        <taxon>Spermatophyta</taxon>
        <taxon>Magnoliopsida</taxon>
        <taxon>eudicotyledons</taxon>
        <taxon>Gunneridae</taxon>
        <taxon>Pentapetalae</taxon>
        <taxon>rosids</taxon>
        <taxon>fabids</taxon>
        <taxon>Rosales</taxon>
        <taxon>Rosaceae</taxon>
        <taxon>Rosoideae</taxon>
        <taxon>Rosoideae incertae sedis</taxon>
        <taxon>Rosa</taxon>
    </lineage>
</organism>
<accession>A0A2P6QHF1</accession>
<dbReference type="InterPro" id="IPR001810">
    <property type="entry name" value="F-box_dom"/>
</dbReference>
<reference evidence="2 3" key="1">
    <citation type="journal article" date="2018" name="Nat. Genet.">
        <title>The Rosa genome provides new insights in the design of modern roses.</title>
        <authorList>
            <person name="Bendahmane M."/>
        </authorList>
    </citation>
    <scope>NUCLEOTIDE SEQUENCE [LARGE SCALE GENOMIC DNA]</scope>
    <source>
        <strain evidence="3">cv. Old Blush</strain>
    </source>
</reference>
<dbReference type="PROSITE" id="PS50181">
    <property type="entry name" value="FBOX"/>
    <property type="match status" value="1"/>
</dbReference>
<evidence type="ECO:0000259" key="1">
    <source>
        <dbReference type="PROSITE" id="PS50181"/>
    </source>
</evidence>
<dbReference type="InterPro" id="IPR006527">
    <property type="entry name" value="F-box-assoc_dom_typ1"/>
</dbReference>
<comment type="caution">
    <text evidence="2">The sequence shown here is derived from an EMBL/GenBank/DDBJ whole genome shotgun (WGS) entry which is preliminary data.</text>
</comment>
<dbReference type="SUPFAM" id="SSF50965">
    <property type="entry name" value="Galactose oxidase, central domain"/>
    <property type="match status" value="1"/>
</dbReference>
<evidence type="ECO:0000313" key="3">
    <source>
        <dbReference type="Proteomes" id="UP000238479"/>
    </source>
</evidence>
<dbReference type="OrthoDB" id="591557at2759"/>
<dbReference type="Pfam" id="PF07734">
    <property type="entry name" value="FBA_1"/>
    <property type="match status" value="1"/>
</dbReference>
<dbReference type="InterPro" id="IPR036047">
    <property type="entry name" value="F-box-like_dom_sf"/>
</dbReference>
<dbReference type="Proteomes" id="UP000238479">
    <property type="component" value="Chromosome 5"/>
</dbReference>
<dbReference type="PANTHER" id="PTHR31672">
    <property type="entry name" value="BNACNNG10540D PROTEIN"/>
    <property type="match status" value="1"/>
</dbReference>
<dbReference type="EMBL" id="PDCK01000043">
    <property type="protein sequence ID" value="PRQ33615.1"/>
    <property type="molecule type" value="Genomic_DNA"/>
</dbReference>
<dbReference type="InterPro" id="IPR017451">
    <property type="entry name" value="F-box-assoc_interact_dom"/>
</dbReference>
<dbReference type="NCBIfam" id="TIGR01640">
    <property type="entry name" value="F_box_assoc_1"/>
    <property type="match status" value="1"/>
</dbReference>
<dbReference type="AlphaFoldDB" id="A0A2P6QHF1"/>
<dbReference type="Pfam" id="PF00646">
    <property type="entry name" value="F-box"/>
    <property type="match status" value="1"/>
</dbReference>
<protein>
    <submittedName>
        <fullName evidence="2">Putative F-box domain, galactose oxidase/kelch, beta-propeller, F-box associated interaction</fullName>
    </submittedName>
</protein>
<keyword evidence="3" id="KW-1185">Reference proteome</keyword>
<dbReference type="PANTHER" id="PTHR31672:SF13">
    <property type="entry name" value="F-BOX PROTEIN CPR30-LIKE"/>
    <property type="match status" value="1"/>
</dbReference>
<dbReference type="SUPFAM" id="SSF81383">
    <property type="entry name" value="F-box domain"/>
    <property type="match status" value="1"/>
</dbReference>
<dbReference type="CDD" id="cd22157">
    <property type="entry name" value="F-box_AtFBW1-like"/>
    <property type="match status" value="1"/>
</dbReference>
<dbReference type="OMA" id="CKCELIR"/>
<dbReference type="SMART" id="SM00256">
    <property type="entry name" value="FBOX"/>
    <property type="match status" value="1"/>
</dbReference>
<dbReference type="Gramene" id="PRQ33615">
    <property type="protein sequence ID" value="PRQ33615"/>
    <property type="gene ID" value="RchiOBHm_Chr5g0059551"/>
</dbReference>
<dbReference type="InterPro" id="IPR011043">
    <property type="entry name" value="Gal_Oxase/kelch_b-propeller"/>
</dbReference>
<dbReference type="InterPro" id="IPR050796">
    <property type="entry name" value="SCF_F-box_component"/>
</dbReference>
<proteinExistence type="predicted"/>
<gene>
    <name evidence="2" type="ORF">RchiOBHm_Chr5g0059551</name>
</gene>
<name>A0A2P6QHF1_ROSCH</name>
<evidence type="ECO:0000313" key="2">
    <source>
        <dbReference type="EMBL" id="PRQ33615.1"/>
    </source>
</evidence>
<sequence length="362" mass="41661">MGSFATVNTDMRLCIFVGLPEDLVVLILKRLPIKSLIRFTCVSKRWRLMILSDPNFAKSQFQIASEQQTLSRRAIHESDCESLDFEKPMDFRKVRCPFKQPGLHVRILCSCNGLVFAASSNSDMYIWNPSTGFFKKLPDPGALPSAILWFYGFGYVSTIDDYKVIISFDVSGKKIAKAMVFSSRAKSWKTIEVPYHPVFYLGNLFNEALHWRIYLHGDIVAFDLAKEQFRTMSLPASLNYHHGGVHISSLGSVGGCLCVIIQKNANDSCIDLWVMREYEVADSWTKLYNLKFSDQREWIADLRPVLATETSTFLEKWSHSYRGCKCELIRIGLKEEKIETYMVRKEPFYVIAYEESLLWLND</sequence>